<organism evidence="1 2">
    <name type="scientific">Wickerhamomyces pijperi</name>
    <name type="common">Yeast</name>
    <name type="synonym">Pichia pijperi</name>
    <dbReference type="NCBI Taxonomy" id="599730"/>
    <lineage>
        <taxon>Eukaryota</taxon>
        <taxon>Fungi</taxon>
        <taxon>Dikarya</taxon>
        <taxon>Ascomycota</taxon>
        <taxon>Saccharomycotina</taxon>
        <taxon>Saccharomycetes</taxon>
        <taxon>Phaffomycetales</taxon>
        <taxon>Wickerhamomycetaceae</taxon>
        <taxon>Wickerhamomyces</taxon>
    </lineage>
</organism>
<comment type="caution">
    <text evidence="1">The sequence shown here is derived from an EMBL/GenBank/DDBJ whole genome shotgun (WGS) entry which is preliminary data.</text>
</comment>
<reference evidence="1" key="2">
    <citation type="submission" date="2021-01" db="EMBL/GenBank/DDBJ databases">
        <authorList>
            <person name="Schikora-Tamarit M.A."/>
        </authorList>
    </citation>
    <scope>NUCLEOTIDE SEQUENCE</scope>
    <source>
        <strain evidence="1">CBS2887</strain>
    </source>
</reference>
<name>A0A9P8TJE6_WICPI</name>
<protein>
    <submittedName>
        <fullName evidence="1">Uncharacterized protein</fullName>
    </submittedName>
</protein>
<sequence>MTKKNKAKPKKRELFLSKKLNAKIPLHNYKDPHRDKSNTLVNKPQEFFNAILYKMNDHAKNSEDCTSVWNIVNALEDNMNLDFHELNEKLKSLDASNLKTTSKKLNSLITSNTLDEWTWMIDPKDTPTKDEDPNINCYVDLRDKDTPNSKVEEQNRNYFDKAVNKIVEEEEHYGMIVKVFICDQCKAGTSYCAEKLNRERKIWRCNICEHVNRAEENRYYLYNKIGAFLGSLMDRSESFNEVTRISNEIALIYHTDAHGLPAYSTHLLEKDTIGEKRIMPTTSIFTRYQRTQKIPKKHFGCKKPTTLDTHYYDDATINVGISCSEIFISDDESYLLFQLYFAGFVNEEIKDLENSFNLMIVPSVPKNKQENFTLDEILAVMYDDVNRLNYEGLRLKNTDTGEMISYRLNLINFSADPKLLDVITANINPEVTKLTNVHDEKQTLIPHPFFMTYNAEVALASAMMDRFCNLNFIRVIESVQSNSFQKIPEADWSILEDFTLPELKDVASLEIQQVRALTNLLIFALVMYNSTFNSTGNNKTILHIQELLETLRNLRTTISDVRMLFKDVNELLFFKKECAEFAVQYNKFLDACPGYGLPSDTKYIVEFADLYFYYGPIECLVPYFEDSQIAIAQIRDSYNFKKCLNVLHSMSKVDIVMRNYFSLYAENFILFGCSHPHGRLEDLLLASMIKDQQISDSNCLLMFRSEDSLDKDEDEFCIQMHMKILGVSRKTVLNMEAFMPAEEE</sequence>
<dbReference type="AlphaFoldDB" id="A0A9P8TJE6"/>
<dbReference type="EMBL" id="JAEUBG010004222">
    <property type="protein sequence ID" value="KAH3681753.1"/>
    <property type="molecule type" value="Genomic_DNA"/>
</dbReference>
<accession>A0A9P8TJE6</accession>
<dbReference type="Proteomes" id="UP000774326">
    <property type="component" value="Unassembled WGS sequence"/>
</dbReference>
<proteinExistence type="predicted"/>
<dbReference type="OrthoDB" id="3982995at2759"/>
<keyword evidence="2" id="KW-1185">Reference proteome</keyword>
<evidence type="ECO:0000313" key="2">
    <source>
        <dbReference type="Proteomes" id="UP000774326"/>
    </source>
</evidence>
<reference evidence="1" key="1">
    <citation type="journal article" date="2021" name="Open Biol.">
        <title>Shared evolutionary footprints suggest mitochondrial oxidative damage underlies multiple complex I losses in fungi.</title>
        <authorList>
            <person name="Schikora-Tamarit M.A."/>
            <person name="Marcet-Houben M."/>
            <person name="Nosek J."/>
            <person name="Gabaldon T."/>
        </authorList>
    </citation>
    <scope>NUCLEOTIDE SEQUENCE</scope>
    <source>
        <strain evidence="1">CBS2887</strain>
    </source>
</reference>
<gene>
    <name evidence="1" type="ORF">WICPIJ_007271</name>
</gene>
<evidence type="ECO:0000313" key="1">
    <source>
        <dbReference type="EMBL" id="KAH3681753.1"/>
    </source>
</evidence>